<evidence type="ECO:0000313" key="2">
    <source>
        <dbReference type="Proteomes" id="UP000178726"/>
    </source>
</evidence>
<proteinExistence type="predicted"/>
<dbReference type="InterPro" id="IPR055360">
    <property type="entry name" value="bAvd"/>
</dbReference>
<reference evidence="1 2" key="1">
    <citation type="journal article" date="2016" name="Nat. Commun.">
        <title>Thousands of microbial genomes shed light on interconnected biogeochemical processes in an aquifer system.</title>
        <authorList>
            <person name="Anantharaman K."/>
            <person name="Brown C.T."/>
            <person name="Hug L.A."/>
            <person name="Sharon I."/>
            <person name="Castelle C.J."/>
            <person name="Probst A.J."/>
            <person name="Thomas B.C."/>
            <person name="Singh A."/>
            <person name="Wilkins M.J."/>
            <person name="Karaoz U."/>
            <person name="Brodie E.L."/>
            <person name="Williams K.H."/>
            <person name="Hubbard S.S."/>
            <person name="Banfield J.F."/>
        </authorList>
    </citation>
    <scope>NUCLEOTIDE SEQUENCE [LARGE SCALE GENOMIC DNA]</scope>
</reference>
<evidence type="ECO:0000313" key="1">
    <source>
        <dbReference type="EMBL" id="OGH80964.1"/>
    </source>
</evidence>
<evidence type="ECO:0008006" key="3">
    <source>
        <dbReference type="Google" id="ProtNLM"/>
    </source>
</evidence>
<dbReference type="Gene3D" id="1.20.1440.60">
    <property type="entry name" value="23S rRNA-intervening sequence"/>
    <property type="match status" value="1"/>
</dbReference>
<dbReference type="AlphaFoldDB" id="A0A1F6NAM2"/>
<dbReference type="CDD" id="cd16376">
    <property type="entry name" value="Avd_like"/>
    <property type="match status" value="1"/>
</dbReference>
<name>A0A1F6NAM2_9BACT</name>
<gene>
    <name evidence="1" type="ORF">A3I29_03670</name>
</gene>
<dbReference type="Proteomes" id="UP000178726">
    <property type="component" value="Unassembled WGS sequence"/>
</dbReference>
<sequence length="98" mass="10891">MTTLPRLTRYTLGIKTDNLFTDCLEAALLAGYVSRAEKLGAVQKISVKLDSLKFFLRLLWELKSIDNNKYTLLAVPLVDAGKMVGGWLASCKKETLPT</sequence>
<protein>
    <recommendedName>
        <fullName evidence="3">Four helix bundle protein</fullName>
    </recommendedName>
</protein>
<comment type="caution">
    <text evidence="1">The sequence shown here is derived from an EMBL/GenBank/DDBJ whole genome shotgun (WGS) entry which is preliminary data.</text>
</comment>
<dbReference type="InterPro" id="IPR036583">
    <property type="entry name" value="23S_rRNA_IVS_sf"/>
</dbReference>
<dbReference type="EMBL" id="MFQK01000014">
    <property type="protein sequence ID" value="OGH80964.1"/>
    <property type="molecule type" value="Genomic_DNA"/>
</dbReference>
<accession>A0A1F6NAM2</accession>
<organism evidence="1 2">
    <name type="scientific">Candidatus Magasanikbacteria bacterium RIFCSPLOWO2_02_FULL_44_11</name>
    <dbReference type="NCBI Taxonomy" id="1798689"/>
    <lineage>
        <taxon>Bacteria</taxon>
        <taxon>Candidatus Magasanikiibacteriota</taxon>
    </lineage>
</organism>